<organism evidence="2">
    <name type="scientific">marine sediment metagenome</name>
    <dbReference type="NCBI Taxonomy" id="412755"/>
    <lineage>
        <taxon>unclassified sequences</taxon>
        <taxon>metagenomes</taxon>
        <taxon>ecological metagenomes</taxon>
    </lineage>
</organism>
<evidence type="ECO:0000313" key="2">
    <source>
        <dbReference type="EMBL" id="KKL83817.1"/>
    </source>
</evidence>
<protein>
    <submittedName>
        <fullName evidence="2">Uncharacterized protein</fullName>
    </submittedName>
</protein>
<keyword evidence="1" id="KW-0472">Membrane</keyword>
<feature type="non-terminal residue" evidence="2">
    <location>
        <position position="34"/>
    </location>
</feature>
<gene>
    <name evidence="2" type="ORF">LCGC14_1970970</name>
</gene>
<dbReference type="EMBL" id="LAZR01021874">
    <property type="protein sequence ID" value="KKL83817.1"/>
    <property type="molecule type" value="Genomic_DNA"/>
</dbReference>
<comment type="caution">
    <text evidence="2">The sequence shown here is derived from an EMBL/GenBank/DDBJ whole genome shotgun (WGS) entry which is preliminary data.</text>
</comment>
<sequence length="34" mass="3643">MRAIEVGLKNPYFVAVVVLALIVVGVTTMTRIPA</sequence>
<name>A0A0F9I8T3_9ZZZZ</name>
<feature type="transmembrane region" description="Helical" evidence="1">
    <location>
        <begin position="12"/>
        <end position="32"/>
    </location>
</feature>
<keyword evidence="1" id="KW-0812">Transmembrane</keyword>
<dbReference type="AlphaFoldDB" id="A0A0F9I8T3"/>
<accession>A0A0F9I8T3</accession>
<evidence type="ECO:0000256" key="1">
    <source>
        <dbReference type="SAM" id="Phobius"/>
    </source>
</evidence>
<reference evidence="2" key="1">
    <citation type="journal article" date="2015" name="Nature">
        <title>Complex archaea that bridge the gap between prokaryotes and eukaryotes.</title>
        <authorList>
            <person name="Spang A."/>
            <person name="Saw J.H."/>
            <person name="Jorgensen S.L."/>
            <person name="Zaremba-Niedzwiedzka K."/>
            <person name="Martijn J."/>
            <person name="Lind A.E."/>
            <person name="van Eijk R."/>
            <person name="Schleper C."/>
            <person name="Guy L."/>
            <person name="Ettema T.J."/>
        </authorList>
    </citation>
    <scope>NUCLEOTIDE SEQUENCE</scope>
</reference>
<keyword evidence="1" id="KW-1133">Transmembrane helix</keyword>
<proteinExistence type="predicted"/>